<keyword evidence="4" id="KW-1185">Reference proteome</keyword>
<feature type="transmembrane region" description="Helical" evidence="2">
    <location>
        <begin position="124"/>
        <end position="142"/>
    </location>
</feature>
<feature type="region of interest" description="Disordered" evidence="1">
    <location>
        <begin position="333"/>
        <end position="355"/>
    </location>
</feature>
<sequence length="355" mass="38035">MTRGIGDPRELLGMRSPAATLIVWFYALTFALLAVVSHDGVSAFWPLPVAVLVVTCGAVALIRIDGDPLPIPATLVLAAIGPVSCALVLSVLAAPGSIPHQAQAWPLGASTVIYTFMCVRGRTWYAWLGFAATTGIFVAWSIQIGQSAGHGVTVSTINLPPLLMATFFAYKLRPDAQATFELREQTTRRVAAEAADSAMLEERDGQLRRLDELARPLLERIRTESDLNADERLACRLLEAYLRDTLRAPALADAPVSAAARAARTRGVEVILLDDRGMDTAPAEVRDRFLTAVADELDAARDGAVTVRVLPPGRKAAATVLANSGNAVRRIEFGPDGLPIQPVQEPSRLDSSRCP</sequence>
<dbReference type="STRING" id="168276.SAMN05444580_10393"/>
<evidence type="ECO:0000313" key="3">
    <source>
        <dbReference type="EMBL" id="SDD14612.1"/>
    </source>
</evidence>
<feature type="transmembrane region" description="Helical" evidence="2">
    <location>
        <begin position="21"/>
        <end position="37"/>
    </location>
</feature>
<proteinExistence type="predicted"/>
<feature type="transmembrane region" description="Helical" evidence="2">
    <location>
        <begin position="43"/>
        <end position="62"/>
    </location>
</feature>
<keyword evidence="2" id="KW-1133">Transmembrane helix</keyword>
<name>A0A1G6SCJ4_9NOCA</name>
<keyword evidence="2" id="KW-0812">Transmembrane</keyword>
<reference evidence="3 4" key="1">
    <citation type="submission" date="2016-10" db="EMBL/GenBank/DDBJ databases">
        <authorList>
            <person name="de Groot N.N."/>
        </authorList>
    </citation>
    <scope>NUCLEOTIDE SEQUENCE [LARGE SCALE GENOMIC DNA]</scope>
    <source>
        <strain evidence="3 4">JCM 11308</strain>
    </source>
</reference>
<accession>A0A1G6SCJ4</accession>
<evidence type="ECO:0000256" key="1">
    <source>
        <dbReference type="SAM" id="MobiDB-lite"/>
    </source>
</evidence>
<dbReference type="RefSeq" id="WP_072843532.1">
    <property type="nucleotide sequence ID" value="NZ_FNAB01000003.1"/>
</dbReference>
<evidence type="ECO:0008006" key="5">
    <source>
        <dbReference type="Google" id="ProtNLM"/>
    </source>
</evidence>
<feature type="transmembrane region" description="Helical" evidence="2">
    <location>
        <begin position="74"/>
        <end position="94"/>
    </location>
</feature>
<keyword evidence="2" id="KW-0472">Membrane</keyword>
<dbReference type="Proteomes" id="UP000199417">
    <property type="component" value="Unassembled WGS sequence"/>
</dbReference>
<gene>
    <name evidence="3" type="ORF">SAMN05444580_10393</name>
</gene>
<evidence type="ECO:0000313" key="4">
    <source>
        <dbReference type="Proteomes" id="UP000199417"/>
    </source>
</evidence>
<evidence type="ECO:0000256" key="2">
    <source>
        <dbReference type="SAM" id="Phobius"/>
    </source>
</evidence>
<protein>
    <recommendedName>
        <fullName evidence="5">Signal transduction histidine kinase</fullName>
    </recommendedName>
</protein>
<organism evidence="3 4">
    <name type="scientific">Rhodococcus tukisamuensis</name>
    <dbReference type="NCBI Taxonomy" id="168276"/>
    <lineage>
        <taxon>Bacteria</taxon>
        <taxon>Bacillati</taxon>
        <taxon>Actinomycetota</taxon>
        <taxon>Actinomycetes</taxon>
        <taxon>Mycobacteriales</taxon>
        <taxon>Nocardiaceae</taxon>
        <taxon>Rhodococcus</taxon>
    </lineage>
</organism>
<dbReference type="AlphaFoldDB" id="A0A1G6SCJ4"/>
<feature type="transmembrane region" description="Helical" evidence="2">
    <location>
        <begin position="148"/>
        <end position="170"/>
    </location>
</feature>
<dbReference type="EMBL" id="FNAB01000003">
    <property type="protein sequence ID" value="SDD14612.1"/>
    <property type="molecule type" value="Genomic_DNA"/>
</dbReference>